<dbReference type="SUPFAM" id="SSF49344">
    <property type="entry name" value="CBD9-like"/>
    <property type="match status" value="1"/>
</dbReference>
<dbReference type="Gene3D" id="2.60.40.1190">
    <property type="match status" value="1"/>
</dbReference>
<dbReference type="InterPro" id="IPR010502">
    <property type="entry name" value="Carb-bd_dom_fam9"/>
</dbReference>
<evidence type="ECO:0000313" key="3">
    <source>
        <dbReference type="Proteomes" id="UP000602057"/>
    </source>
</evidence>
<reference evidence="2" key="2">
    <citation type="submission" date="2020-09" db="EMBL/GenBank/DDBJ databases">
        <authorList>
            <person name="Wu Z."/>
        </authorList>
    </citation>
    <scope>NUCLEOTIDE SEQUENCE</scope>
    <source>
        <strain evidence="2">SC17</strain>
    </source>
</reference>
<sequence length="216" mass="25196">MIGEKIYKVAEIPNSTLFITGKGDNALWNKAELLTDFNSPWDNKKINTIEFRALHNSDYLYVYFKVFDSNIYIDSERNEVENMANSDRVELFFKIDNKLSPYYCLEIDPTPRILDFKANFYRNFDYHWNWPKDEILVKSSVENEGFIVEIALSKASLLNLGLLNNNIIQTGIYRAKYNHTNKGVMKPTWISWVDPNTEEPDFHIASSFGVLELLSK</sequence>
<dbReference type="GO" id="GO:0030246">
    <property type="term" value="F:carbohydrate binding"/>
    <property type="evidence" value="ECO:0007669"/>
    <property type="project" value="InterPro"/>
</dbReference>
<feature type="domain" description="Carbohydrate-binding" evidence="1">
    <location>
        <begin position="19"/>
        <end position="214"/>
    </location>
</feature>
<reference evidence="2" key="1">
    <citation type="journal article" date="2013" name="Int. J. Syst. Evol. Microbiol.">
        <title>Aestuariibaculum suncheonense gen. nov., sp. nov., a marine bacterium of the family Flavobacteriaceae isolated from a tidal flat and emended descriptions of the genera Gaetbulibacter and Tamlana.</title>
        <authorList>
            <person name="Jeong S.H."/>
            <person name="Park M.S."/>
            <person name="Jin H.M."/>
            <person name="Lee K."/>
            <person name="Park W."/>
            <person name="Jeon C.O."/>
        </authorList>
    </citation>
    <scope>NUCLEOTIDE SEQUENCE</scope>
    <source>
        <strain evidence="2">SC17</strain>
    </source>
</reference>
<evidence type="ECO:0000259" key="1">
    <source>
        <dbReference type="Pfam" id="PF06452"/>
    </source>
</evidence>
<evidence type="ECO:0000313" key="2">
    <source>
        <dbReference type="EMBL" id="MBD0835624.1"/>
    </source>
</evidence>
<gene>
    <name evidence="2" type="ORF">ICJ84_09260</name>
</gene>
<name>A0A8J6Q7G2_9FLAO</name>
<dbReference type="GO" id="GO:0016052">
    <property type="term" value="P:carbohydrate catabolic process"/>
    <property type="evidence" value="ECO:0007669"/>
    <property type="project" value="InterPro"/>
</dbReference>
<protein>
    <submittedName>
        <fullName evidence="2">Endoxylanase</fullName>
    </submittedName>
</protein>
<dbReference type="Pfam" id="PF06452">
    <property type="entry name" value="CBM9_1"/>
    <property type="match status" value="1"/>
</dbReference>
<keyword evidence="3" id="KW-1185">Reference proteome</keyword>
<dbReference type="AlphaFoldDB" id="A0A8J6Q7G2"/>
<organism evidence="2 3">
    <name type="scientific">Aestuariibaculum suncheonense</name>
    <dbReference type="NCBI Taxonomy" id="1028745"/>
    <lineage>
        <taxon>Bacteria</taxon>
        <taxon>Pseudomonadati</taxon>
        <taxon>Bacteroidota</taxon>
        <taxon>Flavobacteriia</taxon>
        <taxon>Flavobacteriales</taxon>
        <taxon>Flavobacteriaceae</taxon>
    </lineage>
</organism>
<dbReference type="GO" id="GO:0004553">
    <property type="term" value="F:hydrolase activity, hydrolyzing O-glycosyl compounds"/>
    <property type="evidence" value="ECO:0007669"/>
    <property type="project" value="InterPro"/>
</dbReference>
<dbReference type="Proteomes" id="UP000602057">
    <property type="component" value="Unassembled WGS sequence"/>
</dbReference>
<dbReference type="RefSeq" id="WP_188216117.1">
    <property type="nucleotide sequence ID" value="NZ_BAABGH010000005.1"/>
</dbReference>
<dbReference type="EMBL" id="JACVXC010000003">
    <property type="protein sequence ID" value="MBD0835624.1"/>
    <property type="molecule type" value="Genomic_DNA"/>
</dbReference>
<proteinExistence type="predicted"/>
<accession>A0A8J6Q7G2</accession>
<comment type="caution">
    <text evidence="2">The sequence shown here is derived from an EMBL/GenBank/DDBJ whole genome shotgun (WGS) entry which is preliminary data.</text>
</comment>